<comment type="caution">
    <text evidence="8">The sequence shown here is derived from an EMBL/GenBank/DDBJ whole genome shotgun (WGS) entry which is preliminary data.</text>
</comment>
<dbReference type="Pfam" id="PF02899">
    <property type="entry name" value="Phage_int_SAM_1"/>
    <property type="match status" value="1"/>
</dbReference>
<keyword evidence="3 5" id="KW-0238">DNA-binding</keyword>
<gene>
    <name evidence="8" type="ORF">SAMN06264868_10958</name>
</gene>
<sequence length="292" mass="33390">MKLSECIDFYISYIADKSPHTVKNYKSDLKHFIQAIGDKDIENITKADIAKFRMYLQMNKKKSSTIARKLASLNSFFQYFIDIEIINASPITKSHRPKVSQKIPASLSDEEIKKILDNIQSLQDKVIISMMLTTGIRSSELLNIKRKNIILYRENQTYSIDYAINNGLKENDVAFIKIKGKGDKERDIPISGKTLEILIEYLKEIPFEDIFPISYYSLWRRIKNIGKSLGIELHPHKLRHTAATMALKSGTELRIIQELLGHASPTTTARYAKVGQKALIEATKILSNLLEK</sequence>
<dbReference type="GO" id="GO:0006310">
    <property type="term" value="P:DNA recombination"/>
    <property type="evidence" value="ECO:0007669"/>
    <property type="project" value="UniProtKB-KW"/>
</dbReference>
<dbReference type="GO" id="GO:0015074">
    <property type="term" value="P:DNA integration"/>
    <property type="evidence" value="ECO:0007669"/>
    <property type="project" value="UniProtKB-KW"/>
</dbReference>
<reference evidence="8" key="1">
    <citation type="submission" date="2017-05" db="EMBL/GenBank/DDBJ databases">
        <authorList>
            <person name="Varghese N."/>
            <person name="Submissions S."/>
        </authorList>
    </citation>
    <scope>NUCLEOTIDE SEQUENCE</scope>
    <source>
        <strain evidence="8">DSM 18763</strain>
    </source>
</reference>
<evidence type="ECO:0000313" key="8">
    <source>
        <dbReference type="EMBL" id="SMP12321.1"/>
    </source>
</evidence>
<evidence type="ECO:0000256" key="2">
    <source>
        <dbReference type="ARBA" id="ARBA00022908"/>
    </source>
</evidence>
<dbReference type="InterPro" id="IPR010998">
    <property type="entry name" value="Integrase_recombinase_N"/>
</dbReference>
<accession>A0AA46AEE9</accession>
<evidence type="ECO:0000256" key="1">
    <source>
        <dbReference type="ARBA" id="ARBA00008857"/>
    </source>
</evidence>
<evidence type="ECO:0000313" key="9">
    <source>
        <dbReference type="Proteomes" id="UP001157947"/>
    </source>
</evidence>
<dbReference type="PROSITE" id="PS51898">
    <property type="entry name" value="TYR_RECOMBINASE"/>
    <property type="match status" value="1"/>
</dbReference>
<dbReference type="SUPFAM" id="SSF56349">
    <property type="entry name" value="DNA breaking-rejoining enzymes"/>
    <property type="match status" value="1"/>
</dbReference>
<evidence type="ECO:0000256" key="3">
    <source>
        <dbReference type="ARBA" id="ARBA00023125"/>
    </source>
</evidence>
<dbReference type="InterPro" id="IPR002104">
    <property type="entry name" value="Integrase_catalytic"/>
</dbReference>
<dbReference type="Pfam" id="PF00589">
    <property type="entry name" value="Phage_integrase"/>
    <property type="match status" value="1"/>
</dbReference>
<dbReference type="GO" id="GO:0003677">
    <property type="term" value="F:DNA binding"/>
    <property type="evidence" value="ECO:0007669"/>
    <property type="project" value="UniProtKB-UniRule"/>
</dbReference>
<dbReference type="PANTHER" id="PTHR30349">
    <property type="entry name" value="PHAGE INTEGRASE-RELATED"/>
    <property type="match status" value="1"/>
</dbReference>
<evidence type="ECO:0000256" key="4">
    <source>
        <dbReference type="ARBA" id="ARBA00023172"/>
    </source>
</evidence>
<dbReference type="EMBL" id="FXTX01000009">
    <property type="protein sequence ID" value="SMP12321.1"/>
    <property type="molecule type" value="Genomic_DNA"/>
</dbReference>
<name>A0AA46AEE9_9AQUI</name>
<keyword evidence="9" id="KW-1185">Reference proteome</keyword>
<organism evidence="8 9">
    <name type="scientific">Venenivibrio stagnispumantis</name>
    <dbReference type="NCBI Taxonomy" id="407998"/>
    <lineage>
        <taxon>Bacteria</taxon>
        <taxon>Pseudomonadati</taxon>
        <taxon>Aquificota</taxon>
        <taxon>Aquificia</taxon>
        <taxon>Aquificales</taxon>
        <taxon>Hydrogenothermaceae</taxon>
        <taxon>Venenivibrio</taxon>
    </lineage>
</organism>
<dbReference type="InterPro" id="IPR050090">
    <property type="entry name" value="Tyrosine_recombinase_XerCD"/>
</dbReference>
<dbReference type="Gene3D" id="1.10.150.130">
    <property type="match status" value="1"/>
</dbReference>
<proteinExistence type="inferred from homology"/>
<evidence type="ECO:0000259" key="6">
    <source>
        <dbReference type="PROSITE" id="PS51898"/>
    </source>
</evidence>
<dbReference type="PANTHER" id="PTHR30349:SF41">
    <property type="entry name" value="INTEGRASE_RECOMBINASE PROTEIN MJ0367-RELATED"/>
    <property type="match status" value="1"/>
</dbReference>
<comment type="similarity">
    <text evidence="1">Belongs to the 'phage' integrase family.</text>
</comment>
<dbReference type="InterPro" id="IPR013762">
    <property type="entry name" value="Integrase-like_cat_sf"/>
</dbReference>
<dbReference type="Proteomes" id="UP001157947">
    <property type="component" value="Unassembled WGS sequence"/>
</dbReference>
<evidence type="ECO:0000259" key="7">
    <source>
        <dbReference type="PROSITE" id="PS51900"/>
    </source>
</evidence>
<dbReference type="PROSITE" id="PS51900">
    <property type="entry name" value="CB"/>
    <property type="match status" value="1"/>
</dbReference>
<dbReference type="RefSeq" id="WP_265134392.1">
    <property type="nucleotide sequence ID" value="NZ_FXTX01000009.1"/>
</dbReference>
<dbReference type="InterPro" id="IPR004107">
    <property type="entry name" value="Integrase_SAM-like_N"/>
</dbReference>
<dbReference type="AlphaFoldDB" id="A0AA46AEE9"/>
<protein>
    <submittedName>
        <fullName evidence="8">Integrase/recombinase XerD</fullName>
    </submittedName>
</protein>
<keyword evidence="4" id="KW-0233">DNA recombination</keyword>
<dbReference type="InterPro" id="IPR044068">
    <property type="entry name" value="CB"/>
</dbReference>
<evidence type="ECO:0000256" key="5">
    <source>
        <dbReference type="PROSITE-ProRule" id="PRU01248"/>
    </source>
</evidence>
<dbReference type="InterPro" id="IPR011010">
    <property type="entry name" value="DNA_brk_join_enz"/>
</dbReference>
<keyword evidence="2" id="KW-0229">DNA integration</keyword>
<feature type="domain" description="Core-binding (CB)" evidence="7">
    <location>
        <begin position="1"/>
        <end position="81"/>
    </location>
</feature>
<dbReference type="Gene3D" id="1.10.443.10">
    <property type="entry name" value="Intergrase catalytic core"/>
    <property type="match status" value="1"/>
</dbReference>
<feature type="domain" description="Tyr recombinase" evidence="6">
    <location>
        <begin position="102"/>
        <end position="284"/>
    </location>
</feature>